<accession>A0ACB9A9X9</accession>
<dbReference type="Proteomes" id="UP001055879">
    <property type="component" value="Linkage Group LG08"/>
</dbReference>
<proteinExistence type="predicted"/>
<name>A0ACB9A9X9_ARCLA</name>
<evidence type="ECO:0000313" key="1">
    <source>
        <dbReference type="EMBL" id="KAI3706346.1"/>
    </source>
</evidence>
<protein>
    <submittedName>
        <fullName evidence="1">Uncharacterized protein</fullName>
    </submittedName>
</protein>
<reference evidence="2" key="1">
    <citation type="journal article" date="2022" name="Mol. Ecol. Resour.">
        <title>The genomes of chicory, endive, great burdock and yacon provide insights into Asteraceae palaeo-polyploidization history and plant inulin production.</title>
        <authorList>
            <person name="Fan W."/>
            <person name="Wang S."/>
            <person name="Wang H."/>
            <person name="Wang A."/>
            <person name="Jiang F."/>
            <person name="Liu H."/>
            <person name="Zhao H."/>
            <person name="Xu D."/>
            <person name="Zhang Y."/>
        </authorList>
    </citation>
    <scope>NUCLEOTIDE SEQUENCE [LARGE SCALE GENOMIC DNA]</scope>
    <source>
        <strain evidence="2">cv. Niubang</strain>
    </source>
</reference>
<comment type="caution">
    <text evidence="1">The sequence shown here is derived from an EMBL/GenBank/DDBJ whole genome shotgun (WGS) entry which is preliminary data.</text>
</comment>
<sequence length="118" mass="13759">MKLERNMCFTNFIRPQEPKNATLIACNHQSIGSSILGQEFNPERARFLAHEGVDKYDFRGNNLNFFSFGSDIEEYVHGLPLVEKLQMYVSASLLHSFDWKFGEEHDFYDIFCVTPRKS</sequence>
<reference evidence="1 2" key="2">
    <citation type="journal article" date="2022" name="Mol. Ecol. Resour.">
        <title>The genomes of chicory, endive, great burdock and yacon provide insights into Asteraceae paleo-polyploidization history and plant inulin production.</title>
        <authorList>
            <person name="Fan W."/>
            <person name="Wang S."/>
            <person name="Wang H."/>
            <person name="Wang A."/>
            <person name="Jiang F."/>
            <person name="Liu H."/>
            <person name="Zhao H."/>
            <person name="Xu D."/>
            <person name="Zhang Y."/>
        </authorList>
    </citation>
    <scope>NUCLEOTIDE SEQUENCE [LARGE SCALE GENOMIC DNA]</scope>
    <source>
        <strain evidence="2">cv. Niubang</strain>
    </source>
</reference>
<evidence type="ECO:0000313" key="2">
    <source>
        <dbReference type="Proteomes" id="UP001055879"/>
    </source>
</evidence>
<gene>
    <name evidence="1" type="ORF">L6452_24008</name>
</gene>
<keyword evidence="2" id="KW-1185">Reference proteome</keyword>
<dbReference type="EMBL" id="CM042054">
    <property type="protein sequence ID" value="KAI3706346.1"/>
    <property type="molecule type" value="Genomic_DNA"/>
</dbReference>
<organism evidence="1 2">
    <name type="scientific">Arctium lappa</name>
    <name type="common">Greater burdock</name>
    <name type="synonym">Lappa major</name>
    <dbReference type="NCBI Taxonomy" id="4217"/>
    <lineage>
        <taxon>Eukaryota</taxon>
        <taxon>Viridiplantae</taxon>
        <taxon>Streptophyta</taxon>
        <taxon>Embryophyta</taxon>
        <taxon>Tracheophyta</taxon>
        <taxon>Spermatophyta</taxon>
        <taxon>Magnoliopsida</taxon>
        <taxon>eudicotyledons</taxon>
        <taxon>Gunneridae</taxon>
        <taxon>Pentapetalae</taxon>
        <taxon>asterids</taxon>
        <taxon>campanulids</taxon>
        <taxon>Asterales</taxon>
        <taxon>Asteraceae</taxon>
        <taxon>Carduoideae</taxon>
        <taxon>Cardueae</taxon>
        <taxon>Arctiinae</taxon>
        <taxon>Arctium</taxon>
    </lineage>
</organism>